<evidence type="ECO:0000313" key="1">
    <source>
        <dbReference type="EMBL" id="RBP70112.1"/>
    </source>
</evidence>
<dbReference type="EMBL" id="QNRX01000001">
    <property type="protein sequence ID" value="RBP70112.1"/>
    <property type="molecule type" value="Genomic_DNA"/>
</dbReference>
<reference evidence="1 2" key="1">
    <citation type="submission" date="2018-06" db="EMBL/GenBank/DDBJ databases">
        <title>Genomic Encyclopedia of Type Strains, Phase IV (KMG-IV): sequencing the most valuable type-strain genomes for metagenomic binning, comparative biology and taxonomic classification.</title>
        <authorList>
            <person name="Goeker M."/>
        </authorList>
    </citation>
    <scope>NUCLEOTIDE SEQUENCE [LARGE SCALE GENOMIC DNA]</scope>
    <source>
        <strain evidence="1 2">DSM 22112</strain>
    </source>
</reference>
<dbReference type="RefSeq" id="WP_113919321.1">
    <property type="nucleotide sequence ID" value="NZ_QNRX01000001.1"/>
</dbReference>
<organism evidence="1 2">
    <name type="scientific">Alkalibaculum bacchi</name>
    <dbReference type="NCBI Taxonomy" id="645887"/>
    <lineage>
        <taxon>Bacteria</taxon>
        <taxon>Bacillati</taxon>
        <taxon>Bacillota</taxon>
        <taxon>Clostridia</taxon>
        <taxon>Eubacteriales</taxon>
        <taxon>Eubacteriaceae</taxon>
        <taxon>Alkalibaculum</taxon>
    </lineage>
</organism>
<accession>A0A366IFG0</accession>
<comment type="caution">
    <text evidence="1">The sequence shown here is derived from an EMBL/GenBank/DDBJ whole genome shotgun (WGS) entry which is preliminary data.</text>
</comment>
<keyword evidence="2" id="KW-1185">Reference proteome</keyword>
<evidence type="ECO:0000313" key="2">
    <source>
        <dbReference type="Proteomes" id="UP000253490"/>
    </source>
</evidence>
<protein>
    <recommendedName>
        <fullName evidence="3">FlgN protein</fullName>
    </recommendedName>
</protein>
<gene>
    <name evidence="1" type="ORF">DES36_101167</name>
</gene>
<dbReference type="AlphaFoldDB" id="A0A366IFG0"/>
<dbReference type="Proteomes" id="UP000253490">
    <property type="component" value="Unassembled WGS sequence"/>
</dbReference>
<evidence type="ECO:0008006" key="3">
    <source>
        <dbReference type="Google" id="ProtNLM"/>
    </source>
</evidence>
<sequence>MGADLENLLDRRNEILKKVIANIQSWDGEIETGIGLIEENKIEFDQVIKITEAVKEEQGSYAEDEVYRTNINILSTAQRELMESLQKKKANLVGAMKQVKKRNNVVDSYISVSKRAIFIDKDI</sequence>
<name>A0A366IFG0_9FIRM</name>
<proteinExistence type="predicted"/>